<dbReference type="InterPro" id="IPR002110">
    <property type="entry name" value="Ankyrin_rpt"/>
</dbReference>
<accession>A0AAE2D7T5</accession>
<dbReference type="SMART" id="SM00248">
    <property type="entry name" value="ANK"/>
    <property type="match status" value="2"/>
</dbReference>
<dbReference type="AlphaFoldDB" id="A0AAE2D7T5"/>
<feature type="repeat" description="ANK" evidence="3">
    <location>
        <begin position="79"/>
        <end position="111"/>
    </location>
</feature>
<evidence type="ECO:0000313" key="6">
    <source>
        <dbReference type="Proteomes" id="UP001292079"/>
    </source>
</evidence>
<feature type="compositionally biased region" description="Basic and acidic residues" evidence="4">
    <location>
        <begin position="197"/>
        <end position="206"/>
    </location>
</feature>
<reference evidence="5" key="1">
    <citation type="submission" date="2022-04" db="EMBL/GenBank/DDBJ databases">
        <authorList>
            <person name="Xu L."/>
            <person name="Lv Z."/>
        </authorList>
    </citation>
    <scope>NUCLEOTIDE SEQUENCE</scope>
    <source>
        <strain evidence="5">LV_2022a</strain>
    </source>
</reference>
<evidence type="ECO:0000256" key="4">
    <source>
        <dbReference type="SAM" id="MobiDB-lite"/>
    </source>
</evidence>
<gene>
    <name evidence="5" type="ORF">MN116_004430</name>
</gene>
<evidence type="ECO:0000256" key="1">
    <source>
        <dbReference type="ARBA" id="ARBA00022737"/>
    </source>
</evidence>
<organism evidence="5 6">
    <name type="scientific">Schistosoma mekongi</name>
    <name type="common">Parasitic worm</name>
    <dbReference type="NCBI Taxonomy" id="38744"/>
    <lineage>
        <taxon>Eukaryota</taxon>
        <taxon>Metazoa</taxon>
        <taxon>Spiralia</taxon>
        <taxon>Lophotrochozoa</taxon>
        <taxon>Platyhelminthes</taxon>
        <taxon>Trematoda</taxon>
        <taxon>Digenea</taxon>
        <taxon>Strigeidida</taxon>
        <taxon>Schistosomatoidea</taxon>
        <taxon>Schistosomatidae</taxon>
        <taxon>Schistosoma</taxon>
    </lineage>
</organism>
<evidence type="ECO:0000313" key="5">
    <source>
        <dbReference type="EMBL" id="KAK4473260.1"/>
    </source>
</evidence>
<dbReference type="EMBL" id="JALJAT010000002">
    <property type="protein sequence ID" value="KAK4473260.1"/>
    <property type="molecule type" value="Genomic_DNA"/>
</dbReference>
<reference evidence="5" key="2">
    <citation type="journal article" date="2023" name="Infect Dis Poverty">
        <title>Chromosome-scale genome of the human blood fluke Schistosoma mekongi and its implications for public health.</title>
        <authorList>
            <person name="Zhou M."/>
            <person name="Xu L."/>
            <person name="Xu D."/>
            <person name="Chen W."/>
            <person name="Khan J."/>
            <person name="Hu Y."/>
            <person name="Huang H."/>
            <person name="Wei H."/>
            <person name="Zhang Y."/>
            <person name="Chusongsang P."/>
            <person name="Tanasarnprasert K."/>
            <person name="Hu X."/>
            <person name="Limpanont Y."/>
            <person name="Lv Z."/>
        </authorList>
    </citation>
    <scope>NUCLEOTIDE SEQUENCE</scope>
    <source>
        <strain evidence="5">LV_2022a</strain>
    </source>
</reference>
<dbReference type="GO" id="GO:0070531">
    <property type="term" value="C:BRCA1-A complex"/>
    <property type="evidence" value="ECO:0007669"/>
    <property type="project" value="TreeGrafter"/>
</dbReference>
<dbReference type="Gene3D" id="1.25.40.20">
    <property type="entry name" value="Ankyrin repeat-containing domain"/>
    <property type="match status" value="2"/>
</dbReference>
<dbReference type="PANTHER" id="PTHR24171:SF8">
    <property type="entry name" value="BRCA1-ASSOCIATED RING DOMAIN PROTEIN 1"/>
    <property type="match status" value="1"/>
</dbReference>
<evidence type="ECO:0008006" key="7">
    <source>
        <dbReference type="Google" id="ProtNLM"/>
    </source>
</evidence>
<keyword evidence="2 3" id="KW-0040">ANK repeat</keyword>
<dbReference type="PANTHER" id="PTHR24171">
    <property type="entry name" value="ANKYRIN REPEAT DOMAIN-CONTAINING PROTEIN 39-RELATED"/>
    <property type="match status" value="1"/>
</dbReference>
<dbReference type="GO" id="GO:0085020">
    <property type="term" value="P:protein K6-linked ubiquitination"/>
    <property type="evidence" value="ECO:0007669"/>
    <property type="project" value="TreeGrafter"/>
</dbReference>
<dbReference type="PRINTS" id="PR01415">
    <property type="entry name" value="ANKYRIN"/>
</dbReference>
<feature type="region of interest" description="Disordered" evidence="4">
    <location>
        <begin position="197"/>
        <end position="226"/>
    </location>
</feature>
<dbReference type="GO" id="GO:0031436">
    <property type="term" value="C:BRCA1-BARD1 complex"/>
    <property type="evidence" value="ECO:0007669"/>
    <property type="project" value="TreeGrafter"/>
</dbReference>
<comment type="caution">
    <text evidence="5">The sequence shown here is derived from an EMBL/GenBank/DDBJ whole genome shotgun (WGS) entry which is preliminary data.</text>
</comment>
<evidence type="ECO:0000256" key="2">
    <source>
        <dbReference type="ARBA" id="ARBA00023043"/>
    </source>
</evidence>
<dbReference type="SUPFAM" id="SSF48403">
    <property type="entry name" value="Ankyrin repeat"/>
    <property type="match status" value="1"/>
</dbReference>
<feature type="repeat" description="ANK" evidence="3">
    <location>
        <begin position="112"/>
        <end position="144"/>
    </location>
</feature>
<name>A0AAE2D7T5_SCHME</name>
<dbReference type="PROSITE" id="PS50297">
    <property type="entry name" value="ANK_REP_REGION"/>
    <property type="match status" value="2"/>
</dbReference>
<proteinExistence type="predicted"/>
<keyword evidence="1" id="KW-0677">Repeat</keyword>
<dbReference type="GO" id="GO:0004842">
    <property type="term" value="F:ubiquitin-protein transferase activity"/>
    <property type="evidence" value="ECO:0007669"/>
    <property type="project" value="TreeGrafter"/>
</dbReference>
<evidence type="ECO:0000256" key="3">
    <source>
        <dbReference type="PROSITE-ProRule" id="PRU00023"/>
    </source>
</evidence>
<sequence>MTTDAPANTTVKGRTILVYNLIDYEKMMEVSSEQKTLGSFLPWGFPNELLLCDAARQSDIKALSKSIANGVNPDFIDGFGKTALHYAAANGSYESVKLLVANKANVNIWDANGTTPLHLAAKGNHSRVVKFLLMSGADVNRQCRSGVKPIDLANYNSETWNVLLNAEKGDLPKIEHLIQTRTVPLIPQFAIQREIDKQAKLNEQKNSKKSGKKKSGKKSNKGKKKK</sequence>
<dbReference type="InterPro" id="IPR036770">
    <property type="entry name" value="Ankyrin_rpt-contain_sf"/>
</dbReference>
<protein>
    <recommendedName>
        <fullName evidence="7">Ankyrin repeat domain-containing protein</fullName>
    </recommendedName>
</protein>
<keyword evidence="6" id="KW-1185">Reference proteome</keyword>
<dbReference type="Pfam" id="PF12796">
    <property type="entry name" value="Ank_2"/>
    <property type="match status" value="1"/>
</dbReference>
<dbReference type="Proteomes" id="UP001292079">
    <property type="component" value="Unassembled WGS sequence"/>
</dbReference>
<dbReference type="PROSITE" id="PS50088">
    <property type="entry name" value="ANK_REPEAT"/>
    <property type="match status" value="2"/>
</dbReference>
<feature type="compositionally biased region" description="Basic residues" evidence="4">
    <location>
        <begin position="207"/>
        <end position="226"/>
    </location>
</feature>